<protein>
    <submittedName>
        <fullName evidence="2">Uncharacterized protein</fullName>
    </submittedName>
</protein>
<dbReference type="AlphaFoldDB" id="A0AAD5W386"/>
<evidence type="ECO:0000313" key="2">
    <source>
        <dbReference type="EMBL" id="KAJ3576704.1"/>
    </source>
</evidence>
<feature type="region of interest" description="Disordered" evidence="1">
    <location>
        <begin position="111"/>
        <end position="131"/>
    </location>
</feature>
<sequence length="131" mass="14784">MASVQLSRRCRLEKYGRKGGSRSPISEASDPLELTLTLSRGIYNTHDTVKGRPNLIVKTLPVEERVALGARQGEETQRVEDDREGEPIITQQAEGLHRIDETKRAEEVMKRVEQTTQAGETSRSYRYLNAS</sequence>
<evidence type="ECO:0000256" key="1">
    <source>
        <dbReference type="SAM" id="MobiDB-lite"/>
    </source>
</evidence>
<proteinExistence type="predicted"/>
<feature type="compositionally biased region" description="Polar residues" evidence="1">
    <location>
        <begin position="114"/>
        <end position="131"/>
    </location>
</feature>
<dbReference type="Proteomes" id="UP001213000">
    <property type="component" value="Unassembled WGS sequence"/>
</dbReference>
<reference evidence="2" key="1">
    <citation type="submission" date="2022-07" db="EMBL/GenBank/DDBJ databases">
        <title>Genome Sequence of Leucocoprinus birnbaumii.</title>
        <authorList>
            <person name="Buettner E."/>
        </authorList>
    </citation>
    <scope>NUCLEOTIDE SEQUENCE</scope>
    <source>
        <strain evidence="2">VT141</strain>
    </source>
</reference>
<accession>A0AAD5W386</accession>
<keyword evidence="3" id="KW-1185">Reference proteome</keyword>
<organism evidence="2 3">
    <name type="scientific">Leucocoprinus birnbaumii</name>
    <dbReference type="NCBI Taxonomy" id="56174"/>
    <lineage>
        <taxon>Eukaryota</taxon>
        <taxon>Fungi</taxon>
        <taxon>Dikarya</taxon>
        <taxon>Basidiomycota</taxon>
        <taxon>Agaricomycotina</taxon>
        <taxon>Agaricomycetes</taxon>
        <taxon>Agaricomycetidae</taxon>
        <taxon>Agaricales</taxon>
        <taxon>Agaricineae</taxon>
        <taxon>Agaricaceae</taxon>
        <taxon>Leucocoprinus</taxon>
    </lineage>
</organism>
<comment type="caution">
    <text evidence="2">The sequence shown here is derived from an EMBL/GenBank/DDBJ whole genome shotgun (WGS) entry which is preliminary data.</text>
</comment>
<dbReference type="EMBL" id="JANIEX010000006">
    <property type="protein sequence ID" value="KAJ3576704.1"/>
    <property type="molecule type" value="Genomic_DNA"/>
</dbReference>
<name>A0AAD5W386_9AGAR</name>
<evidence type="ECO:0000313" key="3">
    <source>
        <dbReference type="Proteomes" id="UP001213000"/>
    </source>
</evidence>
<gene>
    <name evidence="2" type="ORF">NP233_g236</name>
</gene>